<feature type="repeat" description="LDL-receptor class B" evidence="1">
    <location>
        <begin position="169"/>
        <end position="212"/>
    </location>
</feature>
<evidence type="ECO:0000256" key="1">
    <source>
        <dbReference type="PROSITE-ProRule" id="PRU00461"/>
    </source>
</evidence>
<keyword evidence="2" id="KW-1133">Transmembrane helix</keyword>
<keyword evidence="2" id="KW-0812">Transmembrane</keyword>
<evidence type="ECO:0000256" key="2">
    <source>
        <dbReference type="SAM" id="Phobius"/>
    </source>
</evidence>
<organism evidence="4 5">
    <name type="scientific">Potamilus streckersoni</name>
    <dbReference type="NCBI Taxonomy" id="2493646"/>
    <lineage>
        <taxon>Eukaryota</taxon>
        <taxon>Metazoa</taxon>
        <taxon>Spiralia</taxon>
        <taxon>Lophotrochozoa</taxon>
        <taxon>Mollusca</taxon>
        <taxon>Bivalvia</taxon>
        <taxon>Autobranchia</taxon>
        <taxon>Heteroconchia</taxon>
        <taxon>Palaeoheterodonta</taxon>
        <taxon>Unionida</taxon>
        <taxon>Unionoidea</taxon>
        <taxon>Unionidae</taxon>
        <taxon>Ambleminae</taxon>
        <taxon>Lampsilini</taxon>
        <taxon>Potamilus</taxon>
    </lineage>
</organism>
<dbReference type="PANTHER" id="PTHR46513:SF44">
    <property type="entry name" value="LDL RECEPTOR RELATED PROTEIN 4"/>
    <property type="match status" value="1"/>
</dbReference>
<feature type="domain" description="EGF-like" evidence="3">
    <location>
        <begin position="306"/>
        <end position="341"/>
    </location>
</feature>
<comment type="caution">
    <text evidence="4">The sequence shown here is derived from an EMBL/GenBank/DDBJ whole genome shotgun (WGS) entry which is preliminary data.</text>
</comment>
<dbReference type="SUPFAM" id="SSF57184">
    <property type="entry name" value="Growth factor receptor domain"/>
    <property type="match status" value="1"/>
</dbReference>
<feature type="transmembrane region" description="Helical" evidence="2">
    <location>
        <begin position="1042"/>
        <end position="1065"/>
    </location>
</feature>
<dbReference type="PROSITE" id="PS51120">
    <property type="entry name" value="LDLRB"/>
    <property type="match status" value="3"/>
</dbReference>
<dbReference type="InterPro" id="IPR000742">
    <property type="entry name" value="EGF"/>
</dbReference>
<keyword evidence="2" id="KW-0472">Membrane</keyword>
<reference evidence="4" key="3">
    <citation type="submission" date="2023-05" db="EMBL/GenBank/DDBJ databases">
        <authorList>
            <person name="Smith C.H."/>
        </authorList>
    </citation>
    <scope>NUCLEOTIDE SEQUENCE</scope>
    <source>
        <strain evidence="4">CHS0354</strain>
        <tissue evidence="4">Mantle</tissue>
    </source>
</reference>
<dbReference type="InterPro" id="IPR009030">
    <property type="entry name" value="Growth_fac_rcpt_cys_sf"/>
</dbReference>
<dbReference type="SMART" id="SM00135">
    <property type="entry name" value="LY"/>
    <property type="match status" value="9"/>
</dbReference>
<dbReference type="SMART" id="SM00181">
    <property type="entry name" value="EGF"/>
    <property type="match status" value="3"/>
</dbReference>
<dbReference type="EMBL" id="JAEAOA010001046">
    <property type="protein sequence ID" value="KAK3600738.1"/>
    <property type="molecule type" value="Genomic_DNA"/>
</dbReference>
<dbReference type="InterPro" id="IPR050778">
    <property type="entry name" value="Cueball_EGF_LRP_Nidogen"/>
</dbReference>
<feature type="repeat" description="LDL-receptor class B" evidence="1">
    <location>
        <begin position="123"/>
        <end position="168"/>
    </location>
</feature>
<feature type="repeat" description="LDL-receptor class B" evidence="1">
    <location>
        <begin position="475"/>
        <end position="519"/>
    </location>
</feature>
<accession>A0AAE0SZI0</accession>
<dbReference type="InterPro" id="IPR000033">
    <property type="entry name" value="LDLR_classB_rpt"/>
</dbReference>
<evidence type="ECO:0000313" key="5">
    <source>
        <dbReference type="Proteomes" id="UP001195483"/>
    </source>
</evidence>
<dbReference type="AlphaFoldDB" id="A0AAE0SZI0"/>
<evidence type="ECO:0000259" key="3">
    <source>
        <dbReference type="SMART" id="SM00181"/>
    </source>
</evidence>
<proteinExistence type="predicted"/>
<dbReference type="SUPFAM" id="SSF63825">
    <property type="entry name" value="YWTD domain"/>
    <property type="match status" value="3"/>
</dbReference>
<gene>
    <name evidence="4" type="ORF">CHS0354_017026</name>
</gene>
<dbReference type="Proteomes" id="UP001195483">
    <property type="component" value="Unassembled WGS sequence"/>
</dbReference>
<dbReference type="InterPro" id="IPR011042">
    <property type="entry name" value="6-blade_b-propeller_TolB-like"/>
</dbReference>
<dbReference type="PANTHER" id="PTHR46513">
    <property type="entry name" value="VITELLOGENIN RECEPTOR-LIKE PROTEIN-RELATED-RELATED"/>
    <property type="match status" value="1"/>
</dbReference>
<evidence type="ECO:0000313" key="4">
    <source>
        <dbReference type="EMBL" id="KAK3600738.1"/>
    </source>
</evidence>
<protein>
    <recommendedName>
        <fullName evidence="3">EGF-like domain-containing protein</fullName>
    </recommendedName>
</protein>
<feature type="domain" description="EGF-like" evidence="3">
    <location>
        <begin position="934"/>
        <end position="972"/>
    </location>
</feature>
<dbReference type="Gene3D" id="2.120.10.30">
    <property type="entry name" value="TolB, C-terminal domain"/>
    <property type="match status" value="3"/>
</dbReference>
<reference evidence="4" key="2">
    <citation type="journal article" date="2021" name="Genome Biol. Evol.">
        <title>Developing a high-quality reference genome for a parasitic bivalve with doubly uniparental inheritance (Bivalvia: Unionida).</title>
        <authorList>
            <person name="Smith C.H."/>
        </authorList>
    </citation>
    <scope>NUCLEOTIDE SEQUENCE</scope>
    <source>
        <strain evidence="4">CHS0354</strain>
        <tissue evidence="4">Mantle</tissue>
    </source>
</reference>
<name>A0AAE0SZI0_9BIVA</name>
<reference evidence="4" key="1">
    <citation type="journal article" date="2021" name="Genome Biol. Evol.">
        <title>A High-Quality Reference Genome for a Parasitic Bivalve with Doubly Uniparental Inheritance (Bivalvia: Unionida).</title>
        <authorList>
            <person name="Smith C.H."/>
        </authorList>
    </citation>
    <scope>NUCLEOTIDE SEQUENCE</scope>
    <source>
        <strain evidence="4">CHS0354</strain>
    </source>
</reference>
<sequence>MLEFMQKTLLMATCWISFGQTNENDRGLILTSYSEHIHTLPTALDGTPILDYTQSYPLPIEARYLSIDGDYTLRHTYVYDYYSKAIYWNSNFSVGFSGNNEWMILHRGLSRDYIKLAIDWISHSIYWTDPLYKWIMVQTLLGNDTSLYRVLIHENLEGPHALALDPMEALLFWSDIGTFTKLEVSSLSGWNRKSLISSNLVHPYSLSADYVARRLYFIDAGRETVETINYEGRDRKILLRKEYSYFFDIAVYKEYLYVTEVYNNRIYFLNKTNGMELHESLFDDMETFCGVYVFHPDAQPISATAHCVNYGCEQICVTEKDGVACLCKDGYALNQDMKTCSLTTELFHRGLMFSNESSICILDIRVVTDIVFDPKCILKTNGTKYMILDTDQRQLIIAKDTSIYMAMVDYPYLQRLTETSGTISGLAWDGYDRNVYWTEEDTGTIWRLSGAFEIAKVILGGLDNPRDIIVLPHERLLYWISSRNGSAIESSKMDGSNHQIILNYEDVLEPKSLSYDPYNKRIYFLDYVQRDLRNVMSCKLDGSNLYPFIVENKSLEHLEIYRGHLLVTAKDVDGTLIMSYAIDHTTRTTSGVFNNTGNISSIKIFDETFRQNETGPCFNLNGECDQICISNGKSKLCECTFGFKLAADEKTCTSDHIKDNFMLVVDSTHNYIYQISLTDGSVQGINAKVANTLTGVAYSPIHEVVIWGTDDSELSIMYLNGTEKSLLPVSALNESYIFPNRFAVDYSTGNIFYTAGNHMQFSRRSHSYIRVISPNRKHRVLVTGLNYPNGLVVYPSKGLMFYADSGYNAHIGQANMDGSRPAVLLSIKDDWPTELTIDYKNDYLYWINLWDDSIKYCKLDGTNHNTLAMFPDTGMKGLALYQDYLFISTVRHLHITKLKISNPNETIEFAAHGPLGTIEVISMYSSTVQNKNTLCSVGNGGCSTFCFPIPGGKICGCEDGIELMDGSDTICANVLQCPRVLNQLIVSADCDRIKGSYCNFTCSQGFKARPGIDKVVCSGEVYIPADPCEEQPSVSSAHHSDVHPGIICAVVIGICVVIIILAVILRKKCRNSSFALKRMKEESISGPGMVVIMNCDQKADR</sequence>
<keyword evidence="5" id="KW-1185">Reference proteome</keyword>
<feature type="domain" description="EGF-like" evidence="3">
    <location>
        <begin position="616"/>
        <end position="653"/>
    </location>
</feature>